<dbReference type="InterPro" id="IPR036909">
    <property type="entry name" value="Cyt_c-like_dom_sf"/>
</dbReference>
<proteinExistence type="predicted"/>
<evidence type="ECO:0000256" key="1">
    <source>
        <dbReference type="ARBA" id="ARBA00022448"/>
    </source>
</evidence>
<evidence type="ECO:0000259" key="6">
    <source>
        <dbReference type="PROSITE" id="PS51007"/>
    </source>
</evidence>
<reference evidence="7" key="1">
    <citation type="journal article" date="2015" name="Nature">
        <title>Complex archaea that bridge the gap between prokaryotes and eukaryotes.</title>
        <authorList>
            <person name="Spang A."/>
            <person name="Saw J.H."/>
            <person name="Jorgensen S.L."/>
            <person name="Zaremba-Niedzwiedzka K."/>
            <person name="Martijn J."/>
            <person name="Lind A.E."/>
            <person name="van Eijk R."/>
            <person name="Schleper C."/>
            <person name="Guy L."/>
            <person name="Ettema T.J."/>
        </authorList>
    </citation>
    <scope>NUCLEOTIDE SEQUENCE</scope>
</reference>
<organism evidence="7">
    <name type="scientific">marine sediment metagenome</name>
    <dbReference type="NCBI Taxonomy" id="412755"/>
    <lineage>
        <taxon>unclassified sequences</taxon>
        <taxon>metagenomes</taxon>
        <taxon>ecological metagenomes</taxon>
    </lineage>
</organism>
<dbReference type="PANTHER" id="PTHR33751:SF9">
    <property type="entry name" value="CYTOCHROME C4"/>
    <property type="match status" value="1"/>
</dbReference>
<protein>
    <recommendedName>
        <fullName evidence="6">Cytochrome c domain-containing protein</fullName>
    </recommendedName>
</protein>
<keyword evidence="4" id="KW-0249">Electron transport</keyword>
<keyword evidence="1" id="KW-0813">Transport</keyword>
<dbReference type="AlphaFoldDB" id="A0A0F9QJR6"/>
<accession>A0A0F9QJR6</accession>
<dbReference type="GO" id="GO:0009055">
    <property type="term" value="F:electron transfer activity"/>
    <property type="evidence" value="ECO:0007669"/>
    <property type="project" value="InterPro"/>
</dbReference>
<dbReference type="EMBL" id="LAZR01003928">
    <property type="protein sequence ID" value="KKN13391.1"/>
    <property type="molecule type" value="Genomic_DNA"/>
</dbReference>
<name>A0A0F9QJR6_9ZZZZ</name>
<keyword evidence="5" id="KW-0408">Iron</keyword>
<evidence type="ECO:0000256" key="4">
    <source>
        <dbReference type="ARBA" id="ARBA00022982"/>
    </source>
</evidence>
<sequence>MRCSTPLVSLGLAAIIALSTTYAHAVDPANGKVLARQCQTCHGINGIAQIPIAPNIAGESQIYLELQLKRFRSGQREHEMMTVVAKNLTDSEIEDLAAWYESIKVTATLPE</sequence>
<evidence type="ECO:0000256" key="3">
    <source>
        <dbReference type="ARBA" id="ARBA00022723"/>
    </source>
</evidence>
<dbReference type="Gene3D" id="1.10.760.10">
    <property type="entry name" value="Cytochrome c-like domain"/>
    <property type="match status" value="1"/>
</dbReference>
<evidence type="ECO:0000313" key="7">
    <source>
        <dbReference type="EMBL" id="KKN13391.1"/>
    </source>
</evidence>
<dbReference type="Pfam" id="PF00034">
    <property type="entry name" value="Cytochrom_C"/>
    <property type="match status" value="1"/>
</dbReference>
<dbReference type="SUPFAM" id="SSF46626">
    <property type="entry name" value="Cytochrome c"/>
    <property type="match status" value="1"/>
</dbReference>
<dbReference type="GO" id="GO:0020037">
    <property type="term" value="F:heme binding"/>
    <property type="evidence" value="ECO:0007669"/>
    <property type="project" value="InterPro"/>
</dbReference>
<evidence type="ECO:0000256" key="5">
    <source>
        <dbReference type="ARBA" id="ARBA00023004"/>
    </source>
</evidence>
<feature type="domain" description="Cytochrome c" evidence="6">
    <location>
        <begin position="26"/>
        <end position="104"/>
    </location>
</feature>
<dbReference type="GO" id="GO:0046872">
    <property type="term" value="F:metal ion binding"/>
    <property type="evidence" value="ECO:0007669"/>
    <property type="project" value="UniProtKB-KW"/>
</dbReference>
<keyword evidence="3" id="KW-0479">Metal-binding</keyword>
<dbReference type="PROSITE" id="PS51007">
    <property type="entry name" value="CYTC"/>
    <property type="match status" value="1"/>
</dbReference>
<keyword evidence="2" id="KW-0349">Heme</keyword>
<comment type="caution">
    <text evidence="7">The sequence shown here is derived from an EMBL/GenBank/DDBJ whole genome shotgun (WGS) entry which is preliminary data.</text>
</comment>
<dbReference type="InterPro" id="IPR009056">
    <property type="entry name" value="Cyt_c-like_dom"/>
</dbReference>
<evidence type="ECO:0000256" key="2">
    <source>
        <dbReference type="ARBA" id="ARBA00022617"/>
    </source>
</evidence>
<dbReference type="InterPro" id="IPR050597">
    <property type="entry name" value="Cytochrome_c_Oxidase_Subunit"/>
</dbReference>
<gene>
    <name evidence="7" type="ORF">LCGC14_1006820</name>
</gene>
<dbReference type="PANTHER" id="PTHR33751">
    <property type="entry name" value="CBB3-TYPE CYTOCHROME C OXIDASE SUBUNIT FIXP"/>
    <property type="match status" value="1"/>
</dbReference>